<dbReference type="EMBL" id="CAJNOR010001749">
    <property type="protein sequence ID" value="CAF1193458.1"/>
    <property type="molecule type" value="Genomic_DNA"/>
</dbReference>
<name>A0A814W3D2_ADIRI</name>
<keyword evidence="8" id="KW-0496">Mitochondrion</keyword>
<evidence type="ECO:0000313" key="12">
    <source>
        <dbReference type="EMBL" id="CAF1193458.1"/>
    </source>
</evidence>
<evidence type="ECO:0000259" key="10">
    <source>
        <dbReference type="PROSITE" id="PS51675"/>
    </source>
</evidence>
<dbReference type="AlphaFoldDB" id="A0A814W3D2"/>
<evidence type="ECO:0000313" key="11">
    <source>
        <dbReference type="EMBL" id="CAF0853758.1"/>
    </source>
</evidence>
<organism evidence="12 13">
    <name type="scientific">Adineta ricciae</name>
    <name type="common">Rotifer</name>
    <dbReference type="NCBI Taxonomy" id="249248"/>
    <lineage>
        <taxon>Eukaryota</taxon>
        <taxon>Metazoa</taxon>
        <taxon>Spiralia</taxon>
        <taxon>Gnathifera</taxon>
        <taxon>Rotifera</taxon>
        <taxon>Eurotatoria</taxon>
        <taxon>Bdelloidea</taxon>
        <taxon>Adinetida</taxon>
        <taxon>Adinetidae</taxon>
        <taxon>Adineta</taxon>
    </lineage>
</organism>
<dbReference type="PROSITE" id="PS51675">
    <property type="entry name" value="SAM_MT_TRM10"/>
    <property type="match status" value="1"/>
</dbReference>
<comment type="subcellular location">
    <subcellularLocation>
        <location evidence="1">Mitochondrion</location>
    </subcellularLocation>
</comment>
<evidence type="ECO:0000256" key="3">
    <source>
        <dbReference type="ARBA" id="ARBA00022679"/>
    </source>
</evidence>
<evidence type="ECO:0000256" key="5">
    <source>
        <dbReference type="ARBA" id="ARBA00022694"/>
    </source>
</evidence>
<keyword evidence="13" id="KW-1185">Reference proteome</keyword>
<keyword evidence="7" id="KW-0175">Coiled coil</keyword>
<dbReference type="GO" id="GO:0032259">
    <property type="term" value="P:methylation"/>
    <property type="evidence" value="ECO:0007669"/>
    <property type="project" value="UniProtKB-KW"/>
</dbReference>
<dbReference type="Proteomes" id="UP000663828">
    <property type="component" value="Unassembled WGS sequence"/>
</dbReference>
<evidence type="ECO:0000256" key="4">
    <source>
        <dbReference type="ARBA" id="ARBA00022691"/>
    </source>
</evidence>
<dbReference type="GO" id="GO:0000049">
    <property type="term" value="F:tRNA binding"/>
    <property type="evidence" value="ECO:0007669"/>
    <property type="project" value="TreeGrafter"/>
</dbReference>
<dbReference type="InterPro" id="IPR007356">
    <property type="entry name" value="tRNA_m1G_MeTrfase_euk"/>
</dbReference>
<dbReference type="GO" id="GO:0008168">
    <property type="term" value="F:methyltransferase activity"/>
    <property type="evidence" value="ECO:0007669"/>
    <property type="project" value="UniProtKB-KW"/>
</dbReference>
<dbReference type="GO" id="GO:0070131">
    <property type="term" value="P:positive regulation of mitochondrial translation"/>
    <property type="evidence" value="ECO:0007669"/>
    <property type="project" value="TreeGrafter"/>
</dbReference>
<evidence type="ECO:0000256" key="2">
    <source>
        <dbReference type="ARBA" id="ARBA00022603"/>
    </source>
</evidence>
<dbReference type="EMBL" id="CAJNOJ010000022">
    <property type="protein sequence ID" value="CAF0853758.1"/>
    <property type="molecule type" value="Genomic_DNA"/>
</dbReference>
<evidence type="ECO:0000256" key="8">
    <source>
        <dbReference type="ARBA" id="ARBA00023128"/>
    </source>
</evidence>
<protein>
    <recommendedName>
        <fullName evidence="9">RNA (guanine-9-)-methyltransferase domain-containing protein 1</fullName>
    </recommendedName>
</protein>
<reference evidence="12" key="1">
    <citation type="submission" date="2021-02" db="EMBL/GenBank/DDBJ databases">
        <authorList>
            <person name="Nowell W R."/>
        </authorList>
    </citation>
    <scope>NUCLEOTIDE SEQUENCE</scope>
</reference>
<dbReference type="PANTHER" id="PTHR13563">
    <property type="entry name" value="TRNA (GUANINE-9-) METHYLTRANSFERASE"/>
    <property type="match status" value="1"/>
</dbReference>
<proteinExistence type="predicted"/>
<keyword evidence="2" id="KW-0489">Methyltransferase</keyword>
<accession>A0A814W3D2</accession>
<feature type="domain" description="SAM-dependent MTase TRM10-type" evidence="10">
    <location>
        <begin position="208"/>
        <end position="400"/>
    </location>
</feature>
<dbReference type="Proteomes" id="UP000663852">
    <property type="component" value="Unassembled WGS sequence"/>
</dbReference>
<evidence type="ECO:0000256" key="9">
    <source>
        <dbReference type="ARBA" id="ARBA00029803"/>
    </source>
</evidence>
<dbReference type="Gene3D" id="3.40.1280.30">
    <property type="match status" value="1"/>
</dbReference>
<dbReference type="CDD" id="cd18102">
    <property type="entry name" value="Trm10_MRRP1"/>
    <property type="match status" value="1"/>
</dbReference>
<dbReference type="InterPro" id="IPR038459">
    <property type="entry name" value="MT_TRM10-typ_sf"/>
</dbReference>
<dbReference type="InterPro" id="IPR028564">
    <property type="entry name" value="MT_TRM10-typ"/>
</dbReference>
<dbReference type="OrthoDB" id="9976048at2759"/>
<gene>
    <name evidence="11" type="ORF">EDS130_LOCUS7448</name>
    <name evidence="12" type="ORF">XAT740_LOCUS23255</name>
</gene>
<dbReference type="GO" id="GO:0097745">
    <property type="term" value="P:mitochondrial tRNA 5'-end processing"/>
    <property type="evidence" value="ECO:0007669"/>
    <property type="project" value="TreeGrafter"/>
</dbReference>
<keyword evidence="4" id="KW-0949">S-adenosyl-L-methionine</keyword>
<evidence type="ECO:0000313" key="13">
    <source>
        <dbReference type="Proteomes" id="UP000663828"/>
    </source>
</evidence>
<comment type="caution">
    <text evidence="12">The sequence shown here is derived from an EMBL/GenBank/DDBJ whole genome shotgun (WGS) entry which is preliminary data.</text>
</comment>
<dbReference type="GO" id="GO:0005739">
    <property type="term" value="C:mitochondrion"/>
    <property type="evidence" value="ECO:0007669"/>
    <property type="project" value="UniProtKB-SubCell"/>
</dbReference>
<evidence type="ECO:0000256" key="6">
    <source>
        <dbReference type="ARBA" id="ARBA00022946"/>
    </source>
</evidence>
<dbReference type="PANTHER" id="PTHR13563:SF5">
    <property type="entry name" value="TRNA METHYLTRANSFERASE 10 HOMOLOG C"/>
    <property type="match status" value="1"/>
</dbReference>
<dbReference type="GO" id="GO:0005654">
    <property type="term" value="C:nucleoplasm"/>
    <property type="evidence" value="ECO:0007669"/>
    <property type="project" value="TreeGrafter"/>
</dbReference>
<evidence type="ECO:0000256" key="1">
    <source>
        <dbReference type="ARBA" id="ARBA00004173"/>
    </source>
</evidence>
<keyword evidence="5" id="KW-0819">tRNA processing</keyword>
<keyword evidence="6" id="KW-0809">Transit peptide</keyword>
<sequence>MQKFSDDKSWNLDSLNFQEKVIFSKMLLSRICTSIVSRCHNGLLCNSYCRFLTNISSEKKIDHESNNSNVTLTAHSSDEDNEWLWAYLRDHRNFSELTIEQRRRVVEIEVQTLRESGERVPDVIPNERWEELLNMPLVESRKTLYGYLFLREMYRKRRAAIVTQNNLRRTEAAKRREELLSQGKLPTNYPGYSTIFRHIGRQNEKYVREQLLLPSARLGDMIVIDCGFEQEHARKYHLLNLVDQVQYLFAEVNRYHSPSFVYLCNLSPEGQLQSEFDRRAPLENLCLQPTESSYLDVFPQEKLIYLSPDSDVEMTTYDHDAVYIIGGIVDVTGKKPLTIGKAKRDNIRHQRFPIDRYVKFGGGSGKTLTIDQVYNILMTLKHTGSWIEAFKFIPDRKVVERYSEKKQDKQVELEKFGRWTSLNVKH</sequence>
<keyword evidence="3" id="KW-0808">Transferase</keyword>
<dbReference type="InterPro" id="IPR025812">
    <property type="entry name" value="Trm10_C_MTase_dom"/>
</dbReference>
<evidence type="ECO:0000256" key="7">
    <source>
        <dbReference type="ARBA" id="ARBA00023054"/>
    </source>
</evidence>